<evidence type="ECO:0000313" key="1">
    <source>
        <dbReference type="EMBL" id="WZB90183.1"/>
    </source>
</evidence>
<name>A0ABZ2UXP6_9CYAN</name>
<dbReference type="PROSITE" id="PS51257">
    <property type="entry name" value="PROKAR_LIPOPROTEIN"/>
    <property type="match status" value="1"/>
</dbReference>
<keyword evidence="2" id="KW-1185">Reference proteome</keyword>
<organism evidence="1 2">
    <name type="scientific">Okeanomitos corallinicola TIOX110</name>
    <dbReference type="NCBI Taxonomy" id="3133117"/>
    <lineage>
        <taxon>Bacteria</taxon>
        <taxon>Bacillati</taxon>
        <taxon>Cyanobacteriota</taxon>
        <taxon>Cyanophyceae</taxon>
        <taxon>Nostocales</taxon>
        <taxon>Aphanizomenonaceae</taxon>
        <taxon>Okeanomitos</taxon>
    </lineage>
</organism>
<sequence>MFIVRKYTVIAPMSLSIALFVTSCSESKISQCQRLITSVNQGTSLIENNKGTQVTTSLKLAKDLENVNKSIEKLKLTDPELQKFQTNFVNLFDQLSQAIAKAGKALGATKNAEASNTGRQKIHSARKDIESILTAAKTTGKESDNFGNQLNQYCSQPQ</sequence>
<accession>A0ABZ2UXP6</accession>
<protein>
    <recommendedName>
        <fullName evidence="3">Lipoprotein</fullName>
    </recommendedName>
</protein>
<reference evidence="1 2" key="1">
    <citation type="submission" date="2024-04" db="EMBL/GenBank/DDBJ databases">
        <title>Okeanomitos corallinicola gen. &amp; sp. nov. (Nostocales, Cyanobacteria), a new toxic marine heterocyst-forming cyanobacterium from a coral reef.</title>
        <authorList>
            <person name="Li H."/>
            <person name="Li R."/>
            <person name="Kang J."/>
            <person name="Hii K.S."/>
            <person name="Mohamed H.F."/>
            <person name="Xu X."/>
            <person name="Luo Z."/>
        </authorList>
    </citation>
    <scope>NUCLEOTIDE SEQUENCE [LARGE SCALE GENOMIC DNA]</scope>
    <source>
        <strain evidence="1 2">TIOX110</strain>
    </source>
</reference>
<evidence type="ECO:0000313" key="2">
    <source>
        <dbReference type="Proteomes" id="UP001483337"/>
    </source>
</evidence>
<evidence type="ECO:0008006" key="3">
    <source>
        <dbReference type="Google" id="ProtNLM"/>
    </source>
</evidence>
<dbReference type="RefSeq" id="WP_353933077.1">
    <property type="nucleotide sequence ID" value="NZ_CP150886.1"/>
</dbReference>
<proteinExistence type="predicted"/>
<dbReference type="Proteomes" id="UP001483337">
    <property type="component" value="Chromosome"/>
</dbReference>
<dbReference type="EMBL" id="CP150886">
    <property type="protein sequence ID" value="WZB90183.1"/>
    <property type="molecule type" value="Genomic_DNA"/>
</dbReference>
<gene>
    <name evidence="1" type="ORF">WJM97_01100</name>
</gene>